<feature type="non-terminal residue" evidence="1">
    <location>
        <position position="1"/>
    </location>
</feature>
<evidence type="ECO:0000313" key="2">
    <source>
        <dbReference type="Proteomes" id="UP001434883"/>
    </source>
</evidence>
<organism evidence="1 2">
    <name type="scientific">Xenoophorus captivus</name>
    <dbReference type="NCBI Taxonomy" id="1517983"/>
    <lineage>
        <taxon>Eukaryota</taxon>
        <taxon>Metazoa</taxon>
        <taxon>Chordata</taxon>
        <taxon>Craniata</taxon>
        <taxon>Vertebrata</taxon>
        <taxon>Euteleostomi</taxon>
        <taxon>Actinopterygii</taxon>
        <taxon>Neopterygii</taxon>
        <taxon>Teleostei</taxon>
        <taxon>Neoteleostei</taxon>
        <taxon>Acanthomorphata</taxon>
        <taxon>Ovalentaria</taxon>
        <taxon>Atherinomorphae</taxon>
        <taxon>Cyprinodontiformes</taxon>
        <taxon>Goodeidae</taxon>
        <taxon>Xenoophorus</taxon>
    </lineage>
</organism>
<dbReference type="Proteomes" id="UP001434883">
    <property type="component" value="Unassembled WGS sequence"/>
</dbReference>
<keyword evidence="2" id="KW-1185">Reference proteome</keyword>
<proteinExistence type="predicted"/>
<accession>A0ABV0QIH0</accession>
<evidence type="ECO:0000313" key="1">
    <source>
        <dbReference type="EMBL" id="MEQ2195617.1"/>
    </source>
</evidence>
<reference evidence="1 2" key="1">
    <citation type="submission" date="2021-06" db="EMBL/GenBank/DDBJ databases">
        <authorList>
            <person name="Palmer J.M."/>
        </authorList>
    </citation>
    <scope>NUCLEOTIDE SEQUENCE [LARGE SCALE GENOMIC DNA]</scope>
    <source>
        <strain evidence="1 2">XC_2019</strain>
        <tissue evidence="1">Muscle</tissue>
    </source>
</reference>
<name>A0ABV0QIH0_9TELE</name>
<gene>
    <name evidence="1" type="ORF">XENOCAPTIV_015782</name>
</gene>
<comment type="caution">
    <text evidence="1">The sequence shown here is derived from an EMBL/GenBank/DDBJ whole genome shotgun (WGS) entry which is preliminary data.</text>
</comment>
<protein>
    <submittedName>
        <fullName evidence="1">Uncharacterized protein</fullName>
    </submittedName>
</protein>
<dbReference type="EMBL" id="JAHRIN010011673">
    <property type="protein sequence ID" value="MEQ2195617.1"/>
    <property type="molecule type" value="Genomic_DNA"/>
</dbReference>
<sequence>LYLYSVKVSIAVEDVAGSCQKPRPGLEQPDIAALLSTPTAARPWNLQPVSWAPRSAVASDLPVLTKIGLVNARLLANKIFILKDLSQGLDRLFLTETWLREDDSSAELLM</sequence>